<keyword evidence="1" id="KW-0732">Signal</keyword>
<evidence type="ECO:0000313" key="3">
    <source>
        <dbReference type="Proteomes" id="UP001152533"/>
    </source>
</evidence>
<feature type="chain" id="PRO_5040768527" evidence="1">
    <location>
        <begin position="21"/>
        <end position="268"/>
    </location>
</feature>
<keyword evidence="3" id="KW-1185">Reference proteome</keyword>
<gene>
    <name evidence="2" type="ORF">CGXH109_LOCUS92410</name>
</gene>
<dbReference type="Proteomes" id="UP001152533">
    <property type="component" value="Unassembled WGS sequence"/>
</dbReference>
<dbReference type="AlphaFoldDB" id="A0A9W4WBN9"/>
<proteinExistence type="predicted"/>
<evidence type="ECO:0000313" key="2">
    <source>
        <dbReference type="EMBL" id="CAI0650083.1"/>
    </source>
</evidence>
<organism evidence="2 3">
    <name type="scientific">Colletotrichum noveboracense</name>
    <dbReference type="NCBI Taxonomy" id="2664923"/>
    <lineage>
        <taxon>Eukaryota</taxon>
        <taxon>Fungi</taxon>
        <taxon>Dikarya</taxon>
        <taxon>Ascomycota</taxon>
        <taxon>Pezizomycotina</taxon>
        <taxon>Sordariomycetes</taxon>
        <taxon>Hypocreomycetidae</taxon>
        <taxon>Glomerellales</taxon>
        <taxon>Glomerellaceae</taxon>
        <taxon>Colletotrichum</taxon>
        <taxon>Colletotrichum gloeosporioides species complex</taxon>
    </lineage>
</organism>
<reference evidence="2" key="1">
    <citation type="submission" date="2022-08" db="EMBL/GenBank/DDBJ databases">
        <authorList>
            <person name="Giroux E."/>
            <person name="Giroux E."/>
        </authorList>
    </citation>
    <scope>NUCLEOTIDE SEQUENCE</scope>
    <source>
        <strain evidence="2">H1091258</strain>
    </source>
</reference>
<comment type="caution">
    <text evidence="2">The sequence shown here is derived from an EMBL/GenBank/DDBJ whole genome shotgun (WGS) entry which is preliminary data.</text>
</comment>
<evidence type="ECO:0000256" key="1">
    <source>
        <dbReference type="SAM" id="SignalP"/>
    </source>
</evidence>
<protein>
    <submittedName>
        <fullName evidence="2">Uncharacterized protein</fullName>
    </submittedName>
</protein>
<name>A0A9W4WBN9_9PEZI</name>
<feature type="signal peptide" evidence="1">
    <location>
        <begin position="1"/>
        <end position="20"/>
    </location>
</feature>
<sequence>MAVLILFLSLISTILPSSQSKRVESSSPNNASLFIQQQSFPTIIMSAEGNYTQLSNVANDDDIDPEHVKIYMMTKLTEEEEQKYLKSIDGTVGQEEGSWVHPKLVPWTSDTDGTTDKDLLQYYKKVKEEEGAESEFYGFFADRKSVEEEGTILVDRAWYALCTSKKASEQISKLARDNGIEMTAEQWMSMPGYAEDLMDLALERGIVWGREVGAQWKSDWMNLDVSNMDTGELLEDEFEIVLDPEWDAASFLERLREELEKRKEQEES</sequence>
<dbReference type="EMBL" id="CAMGZC010000802">
    <property type="protein sequence ID" value="CAI0650083.1"/>
    <property type="molecule type" value="Genomic_DNA"/>
</dbReference>
<accession>A0A9W4WBN9</accession>